<evidence type="ECO:0000256" key="4">
    <source>
        <dbReference type="SAM" id="SignalP"/>
    </source>
</evidence>
<evidence type="ECO:0000256" key="2">
    <source>
        <dbReference type="ARBA" id="ARBA00022723"/>
    </source>
</evidence>
<dbReference type="PIRSF" id="PIRSF004846">
    <property type="entry name" value="ModA"/>
    <property type="match status" value="1"/>
</dbReference>
<dbReference type="NCBIfam" id="TIGR01256">
    <property type="entry name" value="modA"/>
    <property type="match status" value="1"/>
</dbReference>
<keyword evidence="2" id="KW-0479">Metal-binding</keyword>
<dbReference type="EMBL" id="JBHUDD010000157">
    <property type="protein sequence ID" value="MFD1511383.1"/>
    <property type="molecule type" value="Genomic_DNA"/>
</dbReference>
<dbReference type="CDD" id="cd13539">
    <property type="entry name" value="PBP2_AvModA"/>
    <property type="match status" value="1"/>
</dbReference>
<organism evidence="5 6">
    <name type="scientific">Lacimonas salitolerans</name>
    <dbReference type="NCBI Taxonomy" id="1323750"/>
    <lineage>
        <taxon>Bacteria</taxon>
        <taxon>Pseudomonadati</taxon>
        <taxon>Pseudomonadota</taxon>
        <taxon>Alphaproteobacteria</taxon>
        <taxon>Rhodobacterales</taxon>
        <taxon>Paracoccaceae</taxon>
        <taxon>Lacimonas</taxon>
    </lineage>
</organism>
<accession>A0ABW4EIX1</accession>
<keyword evidence="6" id="KW-1185">Reference proteome</keyword>
<feature type="signal peptide" evidence="4">
    <location>
        <begin position="1"/>
        <end position="26"/>
    </location>
</feature>
<evidence type="ECO:0000256" key="3">
    <source>
        <dbReference type="ARBA" id="ARBA00022729"/>
    </source>
</evidence>
<gene>
    <name evidence="5" type="primary">modA</name>
    <name evidence="5" type="ORF">ACFTOW_18530</name>
</gene>
<dbReference type="Pfam" id="PF13531">
    <property type="entry name" value="SBP_bac_11"/>
    <property type="match status" value="1"/>
</dbReference>
<sequence>MPTLPNRRSVLSAIAAISLTVGPAAARDDAPVVAAASDLQFAVEEIAAAFETETGMRVRLSMGSTGNFARQIREGAPFQIFMAADEQFIADLHADGLTRDKGDLYAIGRVAIMVPHGSTLTPDAELDNLAEMLAAGQITRFTIANPDHAPYGMRAREALITRGLWEDLQPFMVLGENVSQAAQFALSGNAEGGIIAYSLALAPQVAPQGTFELIPEDWHEPLRQRMALLNNAGPVAEAFYAYMMEPSALEIMARYGFVVPEGQ</sequence>
<comment type="similarity">
    <text evidence="1">Belongs to the bacterial solute-binding protein ModA family.</text>
</comment>
<dbReference type="InterPro" id="IPR050682">
    <property type="entry name" value="ModA/WtpA"/>
</dbReference>
<dbReference type="PANTHER" id="PTHR30632:SF14">
    <property type="entry name" value="TUNGSTATE_MOLYBDATE_CHROMATE-BINDING PROTEIN MODA"/>
    <property type="match status" value="1"/>
</dbReference>
<dbReference type="SUPFAM" id="SSF53850">
    <property type="entry name" value="Periplasmic binding protein-like II"/>
    <property type="match status" value="1"/>
</dbReference>
<dbReference type="Proteomes" id="UP001597186">
    <property type="component" value="Unassembled WGS sequence"/>
</dbReference>
<comment type="caution">
    <text evidence="5">The sequence shown here is derived from an EMBL/GenBank/DDBJ whole genome shotgun (WGS) entry which is preliminary data.</text>
</comment>
<proteinExistence type="inferred from homology"/>
<feature type="chain" id="PRO_5047226805" evidence="4">
    <location>
        <begin position="27"/>
        <end position="263"/>
    </location>
</feature>
<dbReference type="PANTHER" id="PTHR30632">
    <property type="entry name" value="MOLYBDATE-BINDING PERIPLASMIC PROTEIN"/>
    <property type="match status" value="1"/>
</dbReference>
<keyword evidence="3 4" id="KW-0732">Signal</keyword>
<dbReference type="InterPro" id="IPR006311">
    <property type="entry name" value="TAT_signal"/>
</dbReference>
<dbReference type="InterPro" id="IPR044084">
    <property type="entry name" value="AvModA-like_subst-bd"/>
</dbReference>
<reference evidence="6" key="1">
    <citation type="journal article" date="2019" name="Int. J. Syst. Evol. Microbiol.">
        <title>The Global Catalogue of Microorganisms (GCM) 10K type strain sequencing project: providing services to taxonomists for standard genome sequencing and annotation.</title>
        <authorList>
            <consortium name="The Broad Institute Genomics Platform"/>
            <consortium name="The Broad Institute Genome Sequencing Center for Infectious Disease"/>
            <person name="Wu L."/>
            <person name="Ma J."/>
        </authorList>
    </citation>
    <scope>NUCLEOTIDE SEQUENCE [LARGE SCALE GENOMIC DNA]</scope>
    <source>
        <strain evidence="6">CGMCC 1.12477</strain>
    </source>
</reference>
<evidence type="ECO:0000313" key="5">
    <source>
        <dbReference type="EMBL" id="MFD1511383.1"/>
    </source>
</evidence>
<protein>
    <submittedName>
        <fullName evidence="5">Molybdate ABC transporter substrate-binding protein</fullName>
    </submittedName>
</protein>
<dbReference type="Gene3D" id="3.40.190.10">
    <property type="entry name" value="Periplasmic binding protein-like II"/>
    <property type="match status" value="2"/>
</dbReference>
<evidence type="ECO:0000313" key="6">
    <source>
        <dbReference type="Proteomes" id="UP001597186"/>
    </source>
</evidence>
<dbReference type="RefSeq" id="WP_379918520.1">
    <property type="nucleotide sequence ID" value="NZ_JBHUDD010000157.1"/>
</dbReference>
<dbReference type="InterPro" id="IPR005950">
    <property type="entry name" value="ModA"/>
</dbReference>
<dbReference type="PROSITE" id="PS51318">
    <property type="entry name" value="TAT"/>
    <property type="match status" value="1"/>
</dbReference>
<evidence type="ECO:0000256" key="1">
    <source>
        <dbReference type="ARBA" id="ARBA00009175"/>
    </source>
</evidence>
<name>A0ABW4EIX1_9RHOB</name>